<keyword evidence="3" id="KW-1185">Reference proteome</keyword>
<dbReference type="EMBL" id="BFBR01000006">
    <property type="protein sequence ID" value="GBF58326.1"/>
    <property type="molecule type" value="Genomic_DNA"/>
</dbReference>
<evidence type="ECO:0000313" key="3">
    <source>
        <dbReference type="Proteomes" id="UP000245086"/>
    </source>
</evidence>
<accession>A0A2P2EB80</accession>
<evidence type="ECO:0000259" key="1">
    <source>
        <dbReference type="Pfam" id="PF19802"/>
    </source>
</evidence>
<dbReference type="RefSeq" id="WP_108985199.1">
    <property type="nucleotide sequence ID" value="NZ_BFBR01000006.1"/>
</dbReference>
<protein>
    <recommendedName>
        <fullName evidence="1">DUF6285 domain-containing protein</fullName>
    </recommendedName>
</protein>
<evidence type="ECO:0000313" key="2">
    <source>
        <dbReference type="EMBL" id="GBF58326.1"/>
    </source>
</evidence>
<comment type="caution">
    <text evidence="2">The sequence shown here is derived from an EMBL/GenBank/DDBJ whole genome shotgun (WGS) entry which is preliminary data.</text>
</comment>
<organism evidence="2 3">
    <name type="scientific">Candidatus Phycosocius bacilliformis</name>
    <dbReference type="NCBI Taxonomy" id="1445552"/>
    <lineage>
        <taxon>Bacteria</taxon>
        <taxon>Pseudomonadati</taxon>
        <taxon>Pseudomonadota</taxon>
        <taxon>Alphaproteobacteria</taxon>
        <taxon>Caulobacterales</taxon>
        <taxon>Caulobacterales incertae sedis</taxon>
        <taxon>Candidatus Phycosocius</taxon>
    </lineage>
</organism>
<dbReference type="AlphaFoldDB" id="A0A2P2EB80"/>
<name>A0A2P2EB80_9PROT</name>
<sequence length="120" mass="12800">MHEAPSSQELLSSVIGFLHDVAAPQLSGQAGFHARVAANALALIGRDMALRPEAEARERSLYAQLLQADDRDLPALRQQLCGAIQRGDFDLDDPALLAALRAVTEAQLAIDQPGYSGLTP</sequence>
<dbReference type="InterPro" id="IPR046252">
    <property type="entry name" value="DUF6285"/>
</dbReference>
<feature type="domain" description="DUF6285" evidence="1">
    <location>
        <begin position="24"/>
        <end position="115"/>
    </location>
</feature>
<dbReference type="Proteomes" id="UP000245086">
    <property type="component" value="Unassembled WGS sequence"/>
</dbReference>
<dbReference type="OrthoDB" id="8854461at2"/>
<gene>
    <name evidence="2" type="ORF">PbB2_02006</name>
</gene>
<proteinExistence type="predicted"/>
<reference evidence="2 3" key="1">
    <citation type="journal article" date="2018" name="Genome Announc.">
        <title>Draft Genome Sequence of "Candidatus Phycosocius bacilliformis," an Alphaproteobacterial Ectosymbiont of the Hydrocarbon-Producing Green Alga Botryococcus braunii.</title>
        <authorList>
            <person name="Tanabe Y."/>
            <person name="Yamaguchi H."/>
            <person name="Watanabe M.M."/>
        </authorList>
    </citation>
    <scope>NUCLEOTIDE SEQUENCE [LARGE SCALE GENOMIC DNA]</scope>
    <source>
        <strain evidence="2 3">BOTRYCO-2</strain>
    </source>
</reference>
<dbReference type="Pfam" id="PF19802">
    <property type="entry name" value="DUF6285"/>
    <property type="match status" value="1"/>
</dbReference>